<sequence length="11" mass="1203">MLPLEKAFASP</sequence>
<reference evidence="1" key="5">
    <citation type="submission" date="2025-09" db="UniProtKB">
        <authorList>
            <consortium name="Ensembl"/>
        </authorList>
    </citation>
    <scope>IDENTIFICATION</scope>
</reference>
<dbReference type="Proteomes" id="UP000005640">
    <property type="component" value="Chromosome 19"/>
</dbReference>
<name>M0QXJ0_HUMAN</name>
<dbReference type="HOGENOM" id="CLU_3438230_0_0_1"/>
<dbReference type="Ensembl" id="ENST00000601063.1">
    <property type="protein sequence ID" value="ENSP00000469201.1"/>
    <property type="gene ID" value="ENSG00000121413.14"/>
</dbReference>
<accession>M0QXJ0</accession>
<dbReference type="OpenTargets" id="ENSG00000121413"/>
<dbReference type="MassIVE" id="M0QXJ0"/>
<dbReference type="GeneTree" id="ENSGT00940000163034"/>
<dbReference type="VEuPathDB" id="HostDB:ENSG00000121413"/>
<dbReference type="Antibodypedia" id="19678">
    <property type="antibodies" value="334 antibodies from 22 providers"/>
</dbReference>
<dbReference type="OMA" id="AFAWISH"/>
<dbReference type="UCSC" id="uc061dps.1">
    <property type="organism name" value="human"/>
</dbReference>
<organism evidence="1 2">
    <name type="scientific">Homo sapiens</name>
    <name type="common">Human</name>
    <dbReference type="NCBI Taxonomy" id="9606"/>
    <lineage>
        <taxon>Eukaryota</taxon>
        <taxon>Metazoa</taxon>
        <taxon>Chordata</taxon>
        <taxon>Craniata</taxon>
        <taxon>Vertebrata</taxon>
        <taxon>Euteleostomi</taxon>
        <taxon>Mammalia</taxon>
        <taxon>Eutheria</taxon>
        <taxon>Euarchontoglires</taxon>
        <taxon>Primates</taxon>
        <taxon>Haplorrhini</taxon>
        <taxon>Catarrhini</taxon>
        <taxon>Hominidae</taxon>
        <taxon>Homo</taxon>
    </lineage>
</organism>
<dbReference type="ChiTaRS" id="ZSCAN18">
    <property type="organism name" value="human"/>
</dbReference>
<dbReference type="Ensembl" id="ENST00000601063.1">
    <property type="protein sequence ID" value="ENSP00000469201.1"/>
    <property type="gene ID" value="ENSG00000121413.13"/>
</dbReference>
<dbReference type="ExpressionAtlas" id="M0QXJ0">
    <property type="expression patterns" value="baseline and differential"/>
</dbReference>
<reference evidence="1" key="4">
    <citation type="submission" date="2025-08" db="UniProtKB">
        <authorList>
            <consortium name="Ensembl"/>
        </authorList>
    </citation>
    <scope>IDENTIFICATION</scope>
</reference>
<proteinExistence type="predicted"/>
<evidence type="ECO:0000313" key="2">
    <source>
        <dbReference type="Proteomes" id="UP000005640"/>
    </source>
</evidence>
<dbReference type="EMBL" id="AC008751">
    <property type="status" value="NOT_ANNOTATED_CDS"/>
    <property type="molecule type" value="Genomic_DNA"/>
</dbReference>
<evidence type="ECO:0000313" key="1">
    <source>
        <dbReference type="Ensembl" id="ENSP00000469201.1"/>
    </source>
</evidence>
<gene>
    <name evidence="1" type="primary">ZSCAN18</name>
</gene>
<reference evidence="1 2" key="3">
    <citation type="journal article" date="2004" name="Nature">
        <title>Finishing the euchromatic sequence of the human genome.</title>
        <authorList>
            <consortium name="International Human Genome Sequencing Consortium"/>
        </authorList>
    </citation>
    <scope>NUCLEOTIDE SEQUENCE [LARGE SCALE GENOMIC DNA]</scope>
</reference>
<reference evidence="1 2" key="1">
    <citation type="journal article" date="2001" name="Nature">
        <title>Initial sequencing and analysis of the human genome.</title>
        <authorList>
            <consortium name="International Human Genome Sequencing Consortium"/>
            <person name="Lander E.S."/>
            <person name="Linton L.M."/>
            <person name="Birren B."/>
            <person name="Nusbaum C."/>
            <person name="Zody M.C."/>
            <person name="Baldwin J."/>
            <person name="Devon K."/>
            <person name="Dewar K."/>
            <person name="Doyle M."/>
            <person name="FitzHugh W."/>
            <person name="Funke R."/>
            <person name="Gage D."/>
            <person name="Harris K."/>
            <person name="Heaford A."/>
            <person name="Howland J."/>
            <person name="Kann L."/>
            <person name="Lehoczky J."/>
            <person name="LeVine R."/>
            <person name="McEwan P."/>
            <person name="McKernan K."/>
            <person name="Meldrim J."/>
            <person name="Mesirov J.P."/>
            <person name="Miranda C."/>
            <person name="Morris W."/>
            <person name="Naylor J."/>
            <person name="Raymond C."/>
            <person name="Rosetti M."/>
            <person name="Santos R."/>
            <person name="Sheridan A."/>
            <person name="Sougnez C."/>
            <person name="Stange-Thomann N."/>
            <person name="Stojanovic N."/>
            <person name="Subramanian A."/>
            <person name="Wyman D."/>
            <person name="Rogers J."/>
            <person name="Sulston J."/>
            <person name="Ainscough R."/>
            <person name="Beck S."/>
            <person name="Bentley D."/>
            <person name="Burton J."/>
            <person name="Clee C."/>
            <person name="Carter N."/>
            <person name="Coulson A."/>
            <person name="Deadman R."/>
            <person name="Deloukas P."/>
            <person name="Dunham A."/>
            <person name="Dunham I."/>
            <person name="Durbin R."/>
            <person name="French L."/>
            <person name="Grafham D."/>
            <person name="Gregory S."/>
            <person name="Hubbard T."/>
            <person name="Humphray S."/>
            <person name="Hunt A."/>
            <person name="Jones M."/>
            <person name="Lloyd C."/>
            <person name="McMurray A."/>
            <person name="Matthews L."/>
            <person name="Mercer S."/>
            <person name="Milne S."/>
            <person name="Mullikin J.C."/>
            <person name="Mungall A."/>
            <person name="Plumb R."/>
            <person name="Ross M."/>
            <person name="Shownkeen R."/>
            <person name="Sims S."/>
            <person name="Waterston R.H."/>
            <person name="Wilson R.K."/>
            <person name="Hillier L.W."/>
            <person name="McPherson J.D."/>
            <person name="Marra M.A."/>
            <person name="Mardis E.R."/>
            <person name="Fulton L.A."/>
            <person name="Chinwalla A.T."/>
            <person name="Pepin K.H."/>
            <person name="Gish W.R."/>
            <person name="Chissoe S.L."/>
            <person name="Wendl M.C."/>
            <person name="Delehaunty K.D."/>
            <person name="Miner T.L."/>
            <person name="Delehaunty A."/>
            <person name="Kramer J.B."/>
            <person name="Cook L.L."/>
            <person name="Fulton R.S."/>
            <person name="Johnson D.L."/>
            <person name="Minx P.J."/>
            <person name="Clifton S.W."/>
            <person name="Hawkins T."/>
            <person name="Branscomb E."/>
            <person name="Predki P."/>
            <person name="Richardson P."/>
            <person name="Wenning S."/>
            <person name="Slezak T."/>
            <person name="Doggett N."/>
            <person name="Cheng J.F."/>
            <person name="Olsen A."/>
            <person name="Lucas S."/>
            <person name="Elkin C."/>
            <person name="Uberbacher E."/>
            <person name="Frazier M."/>
            <person name="Gibbs R.A."/>
            <person name="Muzny D.M."/>
            <person name="Scherer S.E."/>
            <person name="Bouck J.B."/>
            <person name="Sodergren E.J."/>
            <person name="Worley K.C."/>
            <person name="Rives C.M."/>
            <person name="Gorrell J.H."/>
            <person name="Metzker M.L."/>
            <person name="Naylor S.L."/>
            <person name="Kucherlapati R.S."/>
            <person name="Nelson D.L."/>
            <person name="Weinstock G.M."/>
            <person name="Sakaki Y."/>
            <person name="Fujiyama A."/>
            <person name="Hattori M."/>
            <person name="Yada T."/>
            <person name="Toyoda A."/>
            <person name="Itoh T."/>
            <person name="Kawagoe C."/>
            <person name="Watanabe H."/>
            <person name="Totoki Y."/>
            <person name="Taylor T."/>
            <person name="Weissenbach J."/>
            <person name="Heilig R."/>
            <person name="Saurin W."/>
            <person name="Artiguenave F."/>
            <person name="Brottier P."/>
            <person name="Bruls T."/>
            <person name="Pelletier E."/>
            <person name="Robert C."/>
            <person name="Wincker P."/>
            <person name="Smith D.R."/>
            <person name="Doucette-Stamm L."/>
            <person name="Rubenfield M."/>
            <person name="Weinstock K."/>
            <person name="Lee H.M."/>
            <person name="Dubois J."/>
            <person name="Rosenthal A."/>
            <person name="Platzer M."/>
            <person name="Nyakatura G."/>
            <person name="Taudien S."/>
            <person name="Rump A."/>
            <person name="Yang H."/>
            <person name="Yu J."/>
            <person name="Wang J."/>
            <person name="Huang G."/>
            <person name="Gu J."/>
            <person name="Hood L."/>
            <person name="Rowen L."/>
            <person name="Madan A."/>
            <person name="Qin S."/>
            <person name="Davis R.W."/>
            <person name="Federspiel N.A."/>
            <person name="Abola A.P."/>
            <person name="Proctor M.J."/>
            <person name="Myers R.M."/>
            <person name="Schmutz J."/>
            <person name="Dickson M."/>
            <person name="Grimwood J."/>
            <person name="Cox D.R."/>
            <person name="Olson M.V."/>
            <person name="Kaul R."/>
            <person name="Raymond C."/>
            <person name="Shimizu N."/>
            <person name="Kawasaki K."/>
            <person name="Minoshima S."/>
            <person name="Evans G.A."/>
            <person name="Athanasiou M."/>
            <person name="Schultz R."/>
            <person name="Roe B.A."/>
            <person name="Chen F."/>
            <person name="Pan H."/>
            <person name="Ramser J."/>
            <person name="Lehrach H."/>
            <person name="Reinhardt R."/>
            <person name="McCombie W.R."/>
            <person name="de la Bastide M."/>
            <person name="Dedhia N."/>
            <person name="Blocker H."/>
            <person name="Hornischer K."/>
            <person name="Nordsiek G."/>
            <person name="Agarwala R."/>
            <person name="Aravind L."/>
            <person name="Bailey J.A."/>
            <person name="Bateman A."/>
            <person name="Batzoglou S."/>
            <person name="Birney E."/>
            <person name="Bork P."/>
            <person name="Brown D.G."/>
            <person name="Burge C.B."/>
            <person name="Cerutti L."/>
            <person name="Chen H.C."/>
            <person name="Church D."/>
            <person name="Clamp M."/>
            <person name="Copley R.R."/>
            <person name="Doerks T."/>
            <person name="Eddy S.R."/>
            <person name="Eichler E.E."/>
            <person name="Furey T.S."/>
            <person name="Galagan J."/>
            <person name="Gilbert J.G."/>
            <person name="Harmon C."/>
            <person name="Hayashizaki Y."/>
            <person name="Haussler D."/>
            <person name="Hermjakob H."/>
            <person name="Hokamp K."/>
            <person name="Jang W."/>
            <person name="Johnson L.S."/>
            <person name="Jones T.A."/>
            <person name="Kasif S."/>
            <person name="Kaspryzk A."/>
            <person name="Kennedy S."/>
            <person name="Kent W.J."/>
            <person name="Kitts P."/>
            <person name="Koonin E.V."/>
            <person name="Korf I."/>
            <person name="Kulp D."/>
            <person name="Lancet D."/>
            <person name="Lowe T.M."/>
            <person name="McLysaght A."/>
            <person name="Mikkelsen T."/>
            <person name="Moran J.V."/>
            <person name="Mulder N."/>
            <person name="Pollara V.J."/>
            <person name="Ponting C.P."/>
            <person name="Schuler G."/>
            <person name="Schultz J."/>
            <person name="Slater G."/>
            <person name="Smit A.F."/>
            <person name="Stupka E."/>
            <person name="Szustakowski J."/>
            <person name="Thierry-Mieg D."/>
            <person name="Thierry-Mieg J."/>
            <person name="Wagner L."/>
            <person name="Wallis J."/>
            <person name="Wheeler R."/>
            <person name="Williams A."/>
            <person name="Wolf Y.I."/>
            <person name="Wolfe K.H."/>
            <person name="Yang S.P."/>
            <person name="Yeh R.F."/>
            <person name="Collins F."/>
            <person name="Guyer M.S."/>
            <person name="Peterson J."/>
            <person name="Felsenfeld A."/>
            <person name="Wetterstrand K.A."/>
            <person name="Patrinos A."/>
            <person name="Morgan M.J."/>
            <person name="de Jong P."/>
            <person name="Catanese J.J."/>
            <person name="Osoegawa K."/>
            <person name="Shizuya H."/>
            <person name="Choi S."/>
            <person name="Chen Y.J."/>
        </authorList>
    </citation>
    <scope>NUCLEOTIDE SEQUENCE [LARGE SCALE GENOMIC DNA]</scope>
</reference>
<reference evidence="1 2" key="2">
    <citation type="journal article" date="2004" name="Nature">
        <title>The DNA sequence and biology of human chromosome 19.</title>
        <authorList>
            <person name="Grimwood J."/>
            <person name="Gordon L.A."/>
            <person name="Olsen A."/>
            <person name="Terry A."/>
            <person name="Schmutz J."/>
            <person name="Lamerdin J."/>
            <person name="Hellsten U."/>
            <person name="Goodstein D."/>
            <person name="Couronne O."/>
            <person name="Tran-Gyamfi M."/>
            <person name="Aerts A."/>
            <person name="Altherr M."/>
            <person name="Ashworth L."/>
            <person name="Bajorek E."/>
            <person name="Black S."/>
            <person name="Branscomb E."/>
            <person name="Caenepeel S."/>
            <person name="Carrano A."/>
            <person name="Caoile C."/>
            <person name="Chan Y.M."/>
            <person name="Christensen M."/>
            <person name="Cleland C.A."/>
            <person name="Copeland A."/>
            <person name="Dalin E."/>
            <person name="Dehal P."/>
            <person name="Denys M."/>
            <person name="Detter J.C."/>
            <person name="Escobar J."/>
            <person name="Flowers D."/>
            <person name="Fotopulos D."/>
            <person name="Garcia C."/>
            <person name="Georgescu A.M."/>
            <person name="Glavina T."/>
            <person name="Gomez M."/>
            <person name="Gonzales E."/>
            <person name="Groza M."/>
            <person name="Hammon N."/>
            <person name="Hawkins T."/>
            <person name="Haydu L."/>
            <person name="Ho I."/>
            <person name="Huang W."/>
            <person name="Israni S."/>
            <person name="Jett J."/>
            <person name="Kadner K."/>
            <person name="Kimball H."/>
            <person name="Kobayashi A."/>
            <person name="Larionov V."/>
            <person name="Leem S.H."/>
            <person name="Lopez F."/>
            <person name="Lou Y."/>
            <person name="Lowry S."/>
            <person name="Malfatti S."/>
            <person name="Martinez D."/>
            <person name="McCready P."/>
            <person name="Medina C."/>
            <person name="Morgan J."/>
            <person name="Nelson K."/>
            <person name="Nolan M."/>
            <person name="Ovcharenko I."/>
            <person name="Pitluck S."/>
            <person name="Pollard M."/>
            <person name="Popkie A.P."/>
            <person name="Predki P."/>
            <person name="Quan G."/>
            <person name="Ramirez L."/>
            <person name="Rash S."/>
            <person name="Retterer J."/>
            <person name="Rodriguez A."/>
            <person name="Rogers S."/>
            <person name="Salamov A."/>
            <person name="Salazar A."/>
            <person name="She X."/>
            <person name="Smith D."/>
            <person name="Slezak T."/>
            <person name="Solovyev V."/>
            <person name="Thayer N."/>
            <person name="Tice H."/>
            <person name="Tsai M."/>
            <person name="Ustaszewska A."/>
            <person name="Vo N."/>
            <person name="Wagner M."/>
            <person name="Wheeler J."/>
            <person name="Wu K."/>
            <person name="Xie G."/>
            <person name="Yang J."/>
            <person name="Dubchak I."/>
            <person name="Furey T.S."/>
            <person name="DeJong P."/>
            <person name="Dickson M."/>
            <person name="Gordon D."/>
            <person name="Eichler E.E."/>
            <person name="Pennacchio L.A."/>
            <person name="Richardson P."/>
            <person name="Stubbs L."/>
            <person name="Rokhsar D.S."/>
            <person name="Myers R.M."/>
            <person name="Rubin E.M."/>
            <person name="Lucas S.M."/>
        </authorList>
    </citation>
    <scope>NUCLEOTIDE SEQUENCE [LARGE SCALE GENOMIC DNA]</scope>
</reference>
<keyword evidence="2" id="KW-1185">Reference proteome</keyword>
<dbReference type="OrthoDB" id="6077919at2759"/>
<dbReference type="Bgee" id="ENSG00000121413">
    <property type="expression patterns" value="Expressed in right uterine tube and 200 other cell types or tissues"/>
</dbReference>
<dbReference type="HGNC" id="HGNC:21037">
    <property type="gene designation" value="ZSCAN18"/>
</dbReference>
<protein>
    <submittedName>
        <fullName evidence="1">Zinc finger and SCAN domain containing 18</fullName>
    </submittedName>
</protein>
<feature type="non-terminal residue" evidence="1">
    <location>
        <position position="11"/>
    </location>
</feature>